<dbReference type="KEGG" id="saga:M5M_02055"/>
<dbReference type="CDD" id="cd07984">
    <property type="entry name" value="LPLAT_LABLAT-like"/>
    <property type="match status" value="1"/>
</dbReference>
<keyword evidence="9" id="KW-1185">Reference proteome</keyword>
<dbReference type="InterPro" id="IPR004960">
    <property type="entry name" value="LipA_acyltrans"/>
</dbReference>
<dbReference type="AlphaFoldDB" id="K4KHG0"/>
<dbReference type="EMBL" id="CP003746">
    <property type="protein sequence ID" value="AFU97630.1"/>
    <property type="molecule type" value="Genomic_DNA"/>
</dbReference>
<dbReference type="HOGENOM" id="CLU_049421_1_0_6"/>
<keyword evidence="7" id="KW-1133">Transmembrane helix</keyword>
<dbReference type="eggNOG" id="COG1560">
    <property type="taxonomic scope" value="Bacteria"/>
</dbReference>
<comment type="subcellular location">
    <subcellularLocation>
        <location evidence="1">Cell inner membrane</location>
    </subcellularLocation>
</comment>
<evidence type="ECO:0000256" key="6">
    <source>
        <dbReference type="ARBA" id="ARBA00023315"/>
    </source>
</evidence>
<dbReference type="PANTHER" id="PTHR30606:SF9">
    <property type="entry name" value="LIPID A BIOSYNTHESIS LAUROYLTRANSFERASE"/>
    <property type="match status" value="1"/>
</dbReference>
<dbReference type="OrthoDB" id="9803456at2"/>
<dbReference type="GO" id="GO:0005886">
    <property type="term" value="C:plasma membrane"/>
    <property type="evidence" value="ECO:0007669"/>
    <property type="project" value="UniProtKB-SubCell"/>
</dbReference>
<dbReference type="RefSeq" id="WP_015045803.1">
    <property type="nucleotide sequence ID" value="NC_018868.3"/>
</dbReference>
<keyword evidence="5 7" id="KW-0472">Membrane</keyword>
<keyword evidence="4" id="KW-0808">Transferase</keyword>
<dbReference type="GO" id="GO:0016746">
    <property type="term" value="F:acyltransferase activity"/>
    <property type="evidence" value="ECO:0007669"/>
    <property type="project" value="UniProtKB-KW"/>
</dbReference>
<evidence type="ECO:0000256" key="2">
    <source>
        <dbReference type="ARBA" id="ARBA00022475"/>
    </source>
</evidence>
<keyword evidence="3" id="KW-0997">Cell inner membrane</keyword>
<evidence type="ECO:0000256" key="7">
    <source>
        <dbReference type="SAM" id="Phobius"/>
    </source>
</evidence>
<evidence type="ECO:0000256" key="1">
    <source>
        <dbReference type="ARBA" id="ARBA00004533"/>
    </source>
</evidence>
<evidence type="ECO:0000313" key="8">
    <source>
        <dbReference type="EMBL" id="AFU97630.1"/>
    </source>
</evidence>
<reference evidence="8 9" key="1">
    <citation type="journal article" date="2013" name="Genome Announc.">
        <title>Complete genome sequence of Simiduia agarivorans SA1(T), a marine bacterium able to degrade a variety of polysaccharides.</title>
        <authorList>
            <person name="Lin S.Y."/>
            <person name="Shieh W.Y."/>
            <person name="Chen J.S."/>
            <person name="Tang S.L."/>
        </authorList>
    </citation>
    <scope>NUCLEOTIDE SEQUENCE [LARGE SCALE GENOMIC DNA]</scope>
    <source>
        <strain evidence="9">DSM 21679 / JCM 13881 / BCRC 17597 / SA1</strain>
    </source>
</reference>
<dbReference type="PIRSF" id="PIRSF026649">
    <property type="entry name" value="MsbB"/>
    <property type="match status" value="1"/>
</dbReference>
<evidence type="ECO:0000256" key="4">
    <source>
        <dbReference type="ARBA" id="ARBA00022679"/>
    </source>
</evidence>
<sequence length="315" mass="36119">MASGIQSNTSEQHLANQVFRWRYMLPQFWLLWLWFFLLWSVTRLPYPAIRAVGRGIGVALFYLIKSRRRIALRNLELCFPEKSEAERFRIARDSFAGAGLTLFESGLVWWPRFGSPGKFIRVENGGLLEDLAGKPVLFFGHHNTCVEMVFAYMATLRPFHVLFRVNNNPLWEYMATCSRKQYGVTLVPRKQVPEFLSHLRAGQAGLLAADQDLGRKRSVFVPFFGVNTATVTSVHDFAVATGASVVFAEAFREGQKGYVLRLTQLQNYPTGDAVADTAMMNQMIERAVREHPDQYLWMHNRFKTRPDGEPSLYKK</sequence>
<protein>
    <submittedName>
        <fullName evidence="8">Lipid A biosynthesis lauroyl acyltransferase</fullName>
    </submittedName>
</protein>
<dbReference type="Proteomes" id="UP000000466">
    <property type="component" value="Chromosome"/>
</dbReference>
<accession>K4KHG0</accession>
<feature type="transmembrane region" description="Helical" evidence="7">
    <location>
        <begin position="47"/>
        <end position="64"/>
    </location>
</feature>
<proteinExistence type="predicted"/>
<gene>
    <name evidence="8" type="ordered locus">M5M_02055</name>
</gene>
<feature type="transmembrane region" description="Helical" evidence="7">
    <location>
        <begin position="21"/>
        <end position="41"/>
    </location>
</feature>
<evidence type="ECO:0000313" key="9">
    <source>
        <dbReference type="Proteomes" id="UP000000466"/>
    </source>
</evidence>
<evidence type="ECO:0000256" key="5">
    <source>
        <dbReference type="ARBA" id="ARBA00023136"/>
    </source>
</evidence>
<evidence type="ECO:0000256" key="3">
    <source>
        <dbReference type="ARBA" id="ARBA00022519"/>
    </source>
</evidence>
<name>K4KHG0_SIMAS</name>
<organism evidence="8 9">
    <name type="scientific">Simiduia agarivorans (strain DSM 21679 / JCM 13881 / BCRC 17597 / SA1)</name>
    <dbReference type="NCBI Taxonomy" id="1117647"/>
    <lineage>
        <taxon>Bacteria</taxon>
        <taxon>Pseudomonadati</taxon>
        <taxon>Pseudomonadota</taxon>
        <taxon>Gammaproteobacteria</taxon>
        <taxon>Cellvibrionales</taxon>
        <taxon>Cellvibrionaceae</taxon>
        <taxon>Simiduia</taxon>
    </lineage>
</organism>
<dbReference type="Pfam" id="PF03279">
    <property type="entry name" value="Lip_A_acyltrans"/>
    <property type="match status" value="1"/>
</dbReference>
<keyword evidence="7" id="KW-0812">Transmembrane</keyword>
<keyword evidence="6 8" id="KW-0012">Acyltransferase</keyword>
<keyword evidence="2" id="KW-1003">Cell membrane</keyword>
<dbReference type="PANTHER" id="PTHR30606">
    <property type="entry name" value="LIPID A BIOSYNTHESIS LAUROYL ACYLTRANSFERASE"/>
    <property type="match status" value="1"/>
</dbReference>
<dbReference type="STRING" id="1117647.M5M_02055"/>
<dbReference type="GO" id="GO:0009247">
    <property type="term" value="P:glycolipid biosynthetic process"/>
    <property type="evidence" value="ECO:0007669"/>
    <property type="project" value="UniProtKB-ARBA"/>
</dbReference>